<name>A0A6G0Q5P5_9STRA</name>
<gene>
    <name evidence="1" type="ORF">PF008_g30616</name>
</gene>
<protein>
    <recommendedName>
        <fullName evidence="3">SWIM-type domain-containing protein</fullName>
    </recommendedName>
</protein>
<sequence>MKALSITGVRRSGLSLRIRRKLSCDCKAFYESGWLCAHCTSKKAPRKTSQSTETLHSKDPYNGQYSIDKLIDKLTNHPGSVIGWKVLTKHDTTDSRGDTTTRQRTGVIRPWVEEEERYYWEIELDRRADEASVPDVKVDIQQLAEVINFTYRARYPFV</sequence>
<evidence type="ECO:0000313" key="2">
    <source>
        <dbReference type="Proteomes" id="UP000486351"/>
    </source>
</evidence>
<evidence type="ECO:0000313" key="1">
    <source>
        <dbReference type="EMBL" id="KAE9270437.1"/>
    </source>
</evidence>
<organism evidence="1 2">
    <name type="scientific">Phytophthora fragariae</name>
    <dbReference type="NCBI Taxonomy" id="53985"/>
    <lineage>
        <taxon>Eukaryota</taxon>
        <taxon>Sar</taxon>
        <taxon>Stramenopiles</taxon>
        <taxon>Oomycota</taxon>
        <taxon>Peronosporomycetes</taxon>
        <taxon>Peronosporales</taxon>
        <taxon>Peronosporaceae</taxon>
        <taxon>Phytophthora</taxon>
    </lineage>
</organism>
<accession>A0A6G0Q5P5</accession>
<reference evidence="1 2" key="1">
    <citation type="submission" date="2018-09" db="EMBL/GenBank/DDBJ databases">
        <title>Genomic investigation of the strawberry pathogen Phytophthora fragariae indicates pathogenicity is determined by transcriptional variation in three key races.</title>
        <authorList>
            <person name="Adams T.M."/>
            <person name="Armitage A.D."/>
            <person name="Sobczyk M.K."/>
            <person name="Bates H.J."/>
            <person name="Dunwell J.M."/>
            <person name="Nellist C.F."/>
            <person name="Harrison R.J."/>
        </authorList>
    </citation>
    <scope>NUCLEOTIDE SEQUENCE [LARGE SCALE GENOMIC DNA]</scope>
    <source>
        <strain evidence="1 2">NOV-77</strain>
    </source>
</reference>
<comment type="caution">
    <text evidence="1">The sequence shown here is derived from an EMBL/GenBank/DDBJ whole genome shotgun (WGS) entry which is preliminary data.</text>
</comment>
<dbReference type="AlphaFoldDB" id="A0A6G0Q5P5"/>
<evidence type="ECO:0008006" key="3">
    <source>
        <dbReference type="Google" id="ProtNLM"/>
    </source>
</evidence>
<dbReference type="Proteomes" id="UP000486351">
    <property type="component" value="Unassembled WGS sequence"/>
</dbReference>
<proteinExistence type="predicted"/>
<dbReference type="EMBL" id="QXFY01005920">
    <property type="protein sequence ID" value="KAE9270437.1"/>
    <property type="molecule type" value="Genomic_DNA"/>
</dbReference>